<sequence>MDWTQSFAIICIFAAFFIYLIAKLEKLSERVSSVETRLSVMENELKNNNQRLSSIEGYLVPKKVFKFEDREAK</sequence>
<keyword evidence="2" id="KW-1133">Transmembrane helix</keyword>
<keyword evidence="1" id="KW-0175">Coiled coil</keyword>
<evidence type="ECO:0000313" key="3">
    <source>
        <dbReference type="EMBL" id="MBF5059234.1"/>
    </source>
</evidence>
<comment type="caution">
    <text evidence="3">The sequence shown here is derived from an EMBL/GenBank/DDBJ whole genome shotgun (WGS) entry which is preliminary data.</text>
</comment>
<dbReference type="RefSeq" id="WP_194847539.1">
    <property type="nucleotide sequence ID" value="NZ_JAAEJV010000015.1"/>
</dbReference>
<gene>
    <name evidence="3" type="ORF">NEPTK9_000743</name>
</gene>
<evidence type="ECO:0000256" key="2">
    <source>
        <dbReference type="SAM" id="Phobius"/>
    </source>
</evidence>
<dbReference type="EMBL" id="JAAEJV010000015">
    <property type="protein sequence ID" value="MBF5059234.1"/>
    <property type="molecule type" value="Genomic_DNA"/>
</dbReference>
<proteinExistence type="predicted"/>
<organism evidence="3 4">
    <name type="scientific">Candidatus Neptunichlamydia vexilliferae</name>
    <dbReference type="NCBI Taxonomy" id="1651774"/>
    <lineage>
        <taxon>Bacteria</taxon>
        <taxon>Pseudomonadati</taxon>
        <taxon>Chlamydiota</taxon>
        <taxon>Chlamydiia</taxon>
        <taxon>Parachlamydiales</taxon>
        <taxon>Simkaniaceae</taxon>
        <taxon>Candidatus Neptunichlamydia</taxon>
    </lineage>
</organism>
<protein>
    <recommendedName>
        <fullName evidence="5">Cell division protein FtsL</fullName>
    </recommendedName>
</protein>
<keyword evidence="2" id="KW-0472">Membrane</keyword>
<evidence type="ECO:0000256" key="1">
    <source>
        <dbReference type="SAM" id="Coils"/>
    </source>
</evidence>
<feature type="transmembrane region" description="Helical" evidence="2">
    <location>
        <begin position="6"/>
        <end position="22"/>
    </location>
</feature>
<feature type="coiled-coil region" evidence="1">
    <location>
        <begin position="24"/>
        <end position="51"/>
    </location>
</feature>
<name>A0ABS0AYM1_9BACT</name>
<dbReference type="Proteomes" id="UP001194714">
    <property type="component" value="Unassembled WGS sequence"/>
</dbReference>
<evidence type="ECO:0008006" key="5">
    <source>
        <dbReference type="Google" id="ProtNLM"/>
    </source>
</evidence>
<keyword evidence="4" id="KW-1185">Reference proteome</keyword>
<evidence type="ECO:0000313" key="4">
    <source>
        <dbReference type="Proteomes" id="UP001194714"/>
    </source>
</evidence>
<reference evidence="3 4" key="1">
    <citation type="submission" date="2020-01" db="EMBL/GenBank/DDBJ databases">
        <title>Draft genome sequence of Cand. Neptunochlamydia vexilliferae K9.</title>
        <authorList>
            <person name="Schulz F."/>
            <person name="Koestlbacher S."/>
            <person name="Wascher F."/>
            <person name="Pizzetti I."/>
            <person name="Horn M."/>
        </authorList>
    </citation>
    <scope>NUCLEOTIDE SEQUENCE [LARGE SCALE GENOMIC DNA]</scope>
    <source>
        <strain evidence="3 4">K9</strain>
    </source>
</reference>
<accession>A0ABS0AYM1</accession>
<keyword evidence="2" id="KW-0812">Transmembrane</keyword>